<evidence type="ECO:0000313" key="5">
    <source>
        <dbReference type="Proteomes" id="UP000272560"/>
    </source>
</evidence>
<evidence type="ECO:0000256" key="1">
    <source>
        <dbReference type="ARBA" id="ARBA00023125"/>
    </source>
</evidence>
<reference evidence="4 5" key="1">
    <citation type="submission" date="2018-09" db="EMBL/GenBank/DDBJ databases">
        <title>Novel species of Arthrobacter.</title>
        <authorList>
            <person name="Liu Q."/>
            <person name="Xin Y.-H."/>
        </authorList>
    </citation>
    <scope>NUCLEOTIDE SEQUENCE [LARGE SCALE GENOMIC DNA]</scope>
    <source>
        <strain evidence="4 5">Hz2</strain>
    </source>
</reference>
<dbReference type="InterPro" id="IPR011256">
    <property type="entry name" value="Reg_factor_effector_dom_sf"/>
</dbReference>
<protein>
    <submittedName>
        <fullName evidence="4">MerR family transcriptional regulator</fullName>
    </submittedName>
</protein>
<dbReference type="Gene3D" id="3.20.80.10">
    <property type="entry name" value="Regulatory factor, effector binding domain"/>
    <property type="match status" value="1"/>
</dbReference>
<dbReference type="OrthoDB" id="7849865at2"/>
<dbReference type="SUPFAM" id="SSF46955">
    <property type="entry name" value="Putative DNA-binding domain"/>
    <property type="match status" value="1"/>
</dbReference>
<evidence type="ECO:0000313" key="4">
    <source>
        <dbReference type="EMBL" id="RJT83441.1"/>
    </source>
</evidence>
<dbReference type="Pfam" id="PF13411">
    <property type="entry name" value="MerR_1"/>
    <property type="match status" value="1"/>
</dbReference>
<feature type="domain" description="HTH merR-type" evidence="3">
    <location>
        <begin position="6"/>
        <end position="76"/>
    </location>
</feature>
<comment type="caution">
    <text evidence="4">The sequence shown here is derived from an EMBL/GenBank/DDBJ whole genome shotgun (WGS) entry which is preliminary data.</text>
</comment>
<evidence type="ECO:0000259" key="3">
    <source>
        <dbReference type="PROSITE" id="PS50937"/>
    </source>
</evidence>
<dbReference type="EMBL" id="QZVT01000001">
    <property type="protein sequence ID" value="RJT83441.1"/>
    <property type="molecule type" value="Genomic_DNA"/>
</dbReference>
<dbReference type="Proteomes" id="UP000272560">
    <property type="component" value="Unassembled WGS sequence"/>
</dbReference>
<dbReference type="Gene3D" id="1.10.1660.10">
    <property type="match status" value="1"/>
</dbReference>
<dbReference type="GO" id="GO:0003677">
    <property type="term" value="F:DNA binding"/>
    <property type="evidence" value="ECO:0007669"/>
    <property type="project" value="UniProtKB-KW"/>
</dbReference>
<accession>A0A3A5MB03</accession>
<dbReference type="GO" id="GO:0003700">
    <property type="term" value="F:DNA-binding transcription factor activity"/>
    <property type="evidence" value="ECO:0007669"/>
    <property type="project" value="InterPro"/>
</dbReference>
<keyword evidence="1" id="KW-0238">DNA-binding</keyword>
<dbReference type="PANTHER" id="PTHR30204:SF97">
    <property type="entry name" value="MERR FAMILY REGULATORY PROTEIN"/>
    <property type="match status" value="1"/>
</dbReference>
<keyword evidence="5" id="KW-1185">Reference proteome</keyword>
<dbReference type="InterPro" id="IPR009061">
    <property type="entry name" value="DNA-bd_dom_put_sf"/>
</dbReference>
<organism evidence="4 5">
    <name type="scientific">Arthrobacter cheniae</name>
    <dbReference type="NCBI Taxonomy" id="1258888"/>
    <lineage>
        <taxon>Bacteria</taxon>
        <taxon>Bacillati</taxon>
        <taxon>Actinomycetota</taxon>
        <taxon>Actinomycetes</taxon>
        <taxon>Micrococcales</taxon>
        <taxon>Micrococcaceae</taxon>
        <taxon>Arthrobacter</taxon>
    </lineage>
</organism>
<dbReference type="InterPro" id="IPR000551">
    <property type="entry name" value="MerR-type_HTH_dom"/>
</dbReference>
<dbReference type="AlphaFoldDB" id="A0A3A5MB03"/>
<dbReference type="InterPro" id="IPR047057">
    <property type="entry name" value="MerR_fam"/>
</dbReference>
<dbReference type="PANTHER" id="PTHR30204">
    <property type="entry name" value="REDOX-CYCLING DRUG-SENSING TRANSCRIPTIONAL ACTIVATOR SOXR"/>
    <property type="match status" value="1"/>
</dbReference>
<evidence type="ECO:0000256" key="2">
    <source>
        <dbReference type="SAM" id="MobiDB-lite"/>
    </source>
</evidence>
<proteinExistence type="predicted"/>
<dbReference type="PROSITE" id="PS50937">
    <property type="entry name" value="HTH_MERR_2"/>
    <property type="match status" value="1"/>
</dbReference>
<sequence>MTDSTWLTAGVFAQRARLSPKALRLYAENGLLVPEKWDPQSGYRLYASEQLRDARLIRMLRRAGMPMRSVAELMQAPREQRDSHIAAWWSRAVAEFNDRRTVVEHLSQVITGGKDSYTMFPVTTRRVPTQTLLTEQDYVDVARLSDWIVQAGLRQLAAAAAVGGQTAASIVIYHGDVSEDSDGPVESAVPIDPGRAIEATLPTRVEPAHHEAFVTISRAQIRYPDILSAYDAVEAWITRSDLTQTGPPREYYFADPSTGPEDEPVAHIAFPVSGPADS</sequence>
<gene>
    <name evidence="4" type="ORF">D6T63_03145</name>
</gene>
<dbReference type="SMART" id="SM00422">
    <property type="entry name" value="HTH_MERR"/>
    <property type="match status" value="1"/>
</dbReference>
<name>A0A3A5MB03_9MICC</name>
<feature type="region of interest" description="Disordered" evidence="2">
    <location>
        <begin position="254"/>
        <end position="278"/>
    </location>
</feature>
<dbReference type="SUPFAM" id="SSF55136">
    <property type="entry name" value="Probable bacterial effector-binding domain"/>
    <property type="match status" value="1"/>
</dbReference>
<dbReference type="RefSeq" id="WP_120147524.1">
    <property type="nucleotide sequence ID" value="NZ_QZVT01000001.1"/>
</dbReference>